<dbReference type="EMBL" id="RAWX01000002">
    <property type="protein sequence ID" value="RKJ88969.1"/>
    <property type="molecule type" value="Genomic_DNA"/>
</dbReference>
<sequence length="225" mass="25903">MVHSNDNDLLKLEFNNLLAEAQRCYGGISSHHLKKSLDVVQSAIATFGRVFALRVDLRCANDAIDEQCDMPLCFQRNDPKVITRFIAALNSRIKANLQRKGKSAKPDYPLYIWVRERDTSKYAHYHLVLFFNKDIYGYLGCYQDSDGENMGTRVQKAWCSALGLAYPDHKHLVHFPLNGSYVFNKRSMDLKPEHFNNFLNRLAYLCKTRTKIMNDGLRNFGSSQV</sequence>
<accession>A0A3A9IXH1</accession>
<evidence type="ECO:0000313" key="4">
    <source>
        <dbReference type="EMBL" id="RKJ87217.1"/>
    </source>
</evidence>
<evidence type="ECO:0000313" key="6">
    <source>
        <dbReference type="EMBL" id="RKJ89476.1"/>
    </source>
</evidence>
<proteinExistence type="predicted"/>
<dbReference type="EMBL" id="RAWX01000003">
    <property type="protein sequence ID" value="RKJ87217.1"/>
    <property type="molecule type" value="Genomic_DNA"/>
</dbReference>
<evidence type="ECO:0000259" key="1">
    <source>
        <dbReference type="Pfam" id="PF11726"/>
    </source>
</evidence>
<dbReference type="InterPro" id="IPR057271">
    <property type="entry name" value="YagK_YfjJ_C"/>
</dbReference>
<evidence type="ECO:0000313" key="8">
    <source>
        <dbReference type="Proteomes" id="UP000281725"/>
    </source>
</evidence>
<organism evidence="6 8">
    <name type="scientific">Aeromonas veronii</name>
    <dbReference type="NCBI Taxonomy" id="654"/>
    <lineage>
        <taxon>Bacteria</taxon>
        <taxon>Pseudomonadati</taxon>
        <taxon>Pseudomonadota</taxon>
        <taxon>Gammaproteobacteria</taxon>
        <taxon>Aeromonadales</taxon>
        <taxon>Aeromonadaceae</taxon>
        <taxon>Aeromonas</taxon>
    </lineage>
</organism>
<evidence type="ECO:0000313" key="3">
    <source>
        <dbReference type="EMBL" id="RKJ86164.1"/>
    </source>
</evidence>
<reference evidence="6 8" key="1">
    <citation type="submission" date="2018-09" db="EMBL/GenBank/DDBJ databases">
        <title>Genome sequencing of Aeromonas veronii MS-17-88.</title>
        <authorList>
            <person name="Tekedar H.C."/>
            <person name="Arick M.A."/>
            <person name="Hsu C.-Y."/>
            <person name="Thrash A."/>
            <person name="Karsi A."/>
            <person name="Lawrence M.L."/>
            <person name="Abdelhamed H."/>
        </authorList>
    </citation>
    <scope>NUCLEOTIDE SEQUENCE [LARGE SCALE GENOMIC DNA]</scope>
    <source>
        <strain evidence="6 8">MS 17-88</strain>
    </source>
</reference>
<protein>
    <submittedName>
        <fullName evidence="6">Inovirus Gp2 family protein</fullName>
    </submittedName>
</protein>
<evidence type="ECO:0000313" key="5">
    <source>
        <dbReference type="EMBL" id="RKJ88969.1"/>
    </source>
</evidence>
<comment type="caution">
    <text evidence="6">The sequence shown here is derived from an EMBL/GenBank/DDBJ whole genome shotgun (WGS) entry which is preliminary data.</text>
</comment>
<dbReference type="EMBL" id="RAWX01000002">
    <property type="protein sequence ID" value="RKJ89711.1"/>
    <property type="molecule type" value="Genomic_DNA"/>
</dbReference>
<name>A0A3A9IXH1_AERVE</name>
<dbReference type="EMBL" id="RAWX01000004">
    <property type="protein sequence ID" value="RKJ86164.1"/>
    <property type="molecule type" value="Genomic_DNA"/>
</dbReference>
<evidence type="ECO:0000313" key="7">
    <source>
        <dbReference type="EMBL" id="RKJ89711.1"/>
    </source>
</evidence>
<gene>
    <name evidence="5" type="ORF">D6R50_06655</name>
    <name evidence="6" type="ORF">D6R50_09475</name>
    <name evidence="7" type="ORF">D6R50_10745</name>
    <name evidence="4" type="ORF">D6R50_13100</name>
    <name evidence="3" type="ORF">D6R50_17835</name>
    <name evidence="2" type="ORF">D6R50_23085</name>
</gene>
<evidence type="ECO:0000313" key="2">
    <source>
        <dbReference type="EMBL" id="RKJ84533.1"/>
    </source>
</evidence>
<dbReference type="AlphaFoldDB" id="A0A3A9IXH1"/>
<dbReference type="Pfam" id="PF11726">
    <property type="entry name" value="YagK_YfjJ_C"/>
    <property type="match status" value="1"/>
</dbReference>
<feature type="domain" description="YagK/YfjJ C-terminal" evidence="1">
    <location>
        <begin position="47"/>
        <end position="223"/>
    </location>
</feature>
<dbReference type="Proteomes" id="UP000281725">
    <property type="component" value="Unassembled WGS sequence"/>
</dbReference>
<dbReference type="EMBL" id="RAWX01000002">
    <property type="protein sequence ID" value="RKJ89476.1"/>
    <property type="molecule type" value="Genomic_DNA"/>
</dbReference>
<dbReference type="EMBL" id="RAWX01000007">
    <property type="protein sequence ID" value="RKJ84533.1"/>
    <property type="molecule type" value="Genomic_DNA"/>
</dbReference>